<reference evidence="6 7" key="1">
    <citation type="journal article" date="2019" name="Int. J. Syst. Evol. Microbiol.">
        <title>The Global Catalogue of Microorganisms (GCM) 10K type strain sequencing project: providing services to taxonomists for standard genome sequencing and annotation.</title>
        <authorList>
            <consortium name="The Broad Institute Genomics Platform"/>
            <consortium name="The Broad Institute Genome Sequencing Center for Infectious Disease"/>
            <person name="Wu L."/>
            <person name="Ma J."/>
        </authorList>
    </citation>
    <scope>NUCLEOTIDE SEQUENCE [LARGE SCALE GENOMIC DNA]</scope>
    <source>
        <strain evidence="6 7">JCM 6886</strain>
    </source>
</reference>
<dbReference type="Gene3D" id="3.20.20.10">
    <property type="entry name" value="Alanine racemase"/>
    <property type="match status" value="1"/>
</dbReference>
<dbReference type="SUPFAM" id="SSF51419">
    <property type="entry name" value="PLP-binding barrel"/>
    <property type="match status" value="1"/>
</dbReference>
<keyword evidence="3 4" id="KW-0413">Isomerase</keyword>
<gene>
    <name evidence="6" type="primary">alr</name>
    <name evidence="6" type="ORF">GCM10008964_00420</name>
</gene>
<dbReference type="InterPro" id="IPR029066">
    <property type="entry name" value="PLP-binding_barrel"/>
</dbReference>
<feature type="binding site" evidence="4">
    <location>
        <position position="130"/>
    </location>
    <ligand>
        <name>substrate</name>
    </ligand>
</feature>
<feature type="domain" description="Alanine racemase C-terminal" evidence="5">
    <location>
        <begin position="234"/>
        <end position="359"/>
    </location>
</feature>
<sequence>MTFPSATISVPALQHNLARAKQSAANSKVMSVIKADAYGHGVITVAEALKQSDAFAVARLSEAVSLRQQGVTLPIVILEGVNTADDFQLAAQLSLSPVIHLSSQVDVLNSITLSQPLKFNWIMVDSGMHRLGIRPEQVEAIISGLHASGNMNHELGLMSHFANSDLVGDIRNQHQLEHMLSLKEKTGLPVCLSNSAAVLAYPESHLDWVRPGLMLYGISPFAETTSAEHGLLPVMQLTTRLISTYDLNTGEQVGYGGDWTAKQPSRIGIASIGYGDGYSRHLSNQSEVVIQGQRCPVIGRISMDTICINLTDCIQANVGDEVLLWGRSELMVEEIANYAGTIPYELVTVLSKRVNRDVKDG</sequence>
<comment type="cofactor">
    <cofactor evidence="1 4">
        <name>pyridoxal 5'-phosphate</name>
        <dbReference type="ChEBI" id="CHEBI:597326"/>
    </cofactor>
</comment>
<dbReference type="InterPro" id="IPR000821">
    <property type="entry name" value="Ala_racemase"/>
</dbReference>
<dbReference type="Proteomes" id="UP001501476">
    <property type="component" value="Unassembled WGS sequence"/>
</dbReference>
<dbReference type="Pfam" id="PF00842">
    <property type="entry name" value="Ala_racemase_C"/>
    <property type="match status" value="1"/>
</dbReference>
<dbReference type="PRINTS" id="PR00992">
    <property type="entry name" value="ALARACEMASE"/>
</dbReference>
<dbReference type="Gene3D" id="2.40.37.10">
    <property type="entry name" value="Lyase, Ornithine Decarboxylase, Chain A, domain 1"/>
    <property type="match status" value="1"/>
</dbReference>
<comment type="similarity">
    <text evidence="4">Belongs to the alanine racemase family.</text>
</comment>
<dbReference type="InterPro" id="IPR020622">
    <property type="entry name" value="Ala_racemase_pyridoxalP-BS"/>
</dbReference>
<protein>
    <recommendedName>
        <fullName evidence="4">Alanine racemase</fullName>
        <ecNumber evidence="4">5.1.1.1</ecNumber>
    </recommendedName>
</protein>
<dbReference type="RefSeq" id="WP_286305494.1">
    <property type="nucleotide sequence ID" value="NZ_AP027741.1"/>
</dbReference>
<evidence type="ECO:0000256" key="2">
    <source>
        <dbReference type="ARBA" id="ARBA00022898"/>
    </source>
</evidence>
<dbReference type="SUPFAM" id="SSF50621">
    <property type="entry name" value="Alanine racemase C-terminal domain-like"/>
    <property type="match status" value="1"/>
</dbReference>
<name>A0ABN0T5I9_9GAMM</name>
<dbReference type="EC" id="5.1.1.1" evidence="4"/>
<evidence type="ECO:0000313" key="7">
    <source>
        <dbReference type="Proteomes" id="UP001501476"/>
    </source>
</evidence>
<evidence type="ECO:0000256" key="3">
    <source>
        <dbReference type="ARBA" id="ARBA00023235"/>
    </source>
</evidence>
<dbReference type="CDD" id="cd06827">
    <property type="entry name" value="PLPDE_III_AR_proteobact"/>
    <property type="match status" value="1"/>
</dbReference>
<dbReference type="InterPro" id="IPR011079">
    <property type="entry name" value="Ala_racemase_C"/>
</dbReference>
<keyword evidence="7" id="KW-1185">Reference proteome</keyword>
<dbReference type="NCBIfam" id="TIGR00492">
    <property type="entry name" value="alr"/>
    <property type="match status" value="1"/>
</dbReference>
<evidence type="ECO:0000313" key="6">
    <source>
        <dbReference type="EMBL" id="GAA0212985.1"/>
    </source>
</evidence>
<comment type="caution">
    <text evidence="6">The sequence shown here is derived from an EMBL/GenBank/DDBJ whole genome shotgun (WGS) entry which is preliminary data.</text>
</comment>
<comment type="catalytic activity">
    <reaction evidence="4">
        <text>L-alanine = D-alanine</text>
        <dbReference type="Rhea" id="RHEA:20249"/>
        <dbReference type="ChEBI" id="CHEBI:57416"/>
        <dbReference type="ChEBI" id="CHEBI:57972"/>
        <dbReference type="EC" id="5.1.1.1"/>
    </reaction>
</comment>
<dbReference type="PROSITE" id="PS00395">
    <property type="entry name" value="ALANINE_RACEMASE"/>
    <property type="match status" value="1"/>
</dbReference>
<organism evidence="6 7">
    <name type="scientific">Methylophaga marina</name>
    <dbReference type="NCBI Taxonomy" id="45495"/>
    <lineage>
        <taxon>Bacteria</taxon>
        <taxon>Pseudomonadati</taxon>
        <taxon>Pseudomonadota</taxon>
        <taxon>Gammaproteobacteria</taxon>
        <taxon>Thiotrichales</taxon>
        <taxon>Piscirickettsiaceae</taxon>
        <taxon>Methylophaga</taxon>
    </lineage>
</organism>
<evidence type="ECO:0000256" key="1">
    <source>
        <dbReference type="ARBA" id="ARBA00001933"/>
    </source>
</evidence>
<proteinExistence type="inferred from homology"/>
<dbReference type="InterPro" id="IPR001608">
    <property type="entry name" value="Ala_racemase_N"/>
</dbReference>
<dbReference type="Pfam" id="PF01168">
    <property type="entry name" value="Ala_racemase_N"/>
    <property type="match status" value="1"/>
</dbReference>
<dbReference type="PANTHER" id="PTHR30511">
    <property type="entry name" value="ALANINE RACEMASE"/>
    <property type="match status" value="1"/>
</dbReference>
<dbReference type="HAMAP" id="MF_01201">
    <property type="entry name" value="Ala_racemase"/>
    <property type="match status" value="1"/>
</dbReference>
<comment type="function">
    <text evidence="4">Catalyzes the interconversion of L-alanine and D-alanine. May also act on other amino acids.</text>
</comment>
<dbReference type="PANTHER" id="PTHR30511:SF0">
    <property type="entry name" value="ALANINE RACEMASE, CATABOLIC-RELATED"/>
    <property type="match status" value="1"/>
</dbReference>
<feature type="active site" description="Proton acceptor; specific for L-alanine" evidence="4">
    <location>
        <position position="255"/>
    </location>
</feature>
<evidence type="ECO:0000259" key="5">
    <source>
        <dbReference type="SMART" id="SM01005"/>
    </source>
</evidence>
<feature type="active site" description="Proton acceptor; specific for D-alanine" evidence="4">
    <location>
        <position position="34"/>
    </location>
</feature>
<evidence type="ECO:0000256" key="4">
    <source>
        <dbReference type="HAMAP-Rule" id="MF_01201"/>
    </source>
</evidence>
<dbReference type="InterPro" id="IPR009006">
    <property type="entry name" value="Ala_racemase/Decarboxylase_C"/>
</dbReference>
<dbReference type="SMART" id="SM01005">
    <property type="entry name" value="Ala_racemase_C"/>
    <property type="match status" value="1"/>
</dbReference>
<comment type="pathway">
    <text evidence="4">Amino-acid biosynthesis; D-alanine biosynthesis; D-alanine from L-alanine: step 1/1.</text>
</comment>
<keyword evidence="2 4" id="KW-0663">Pyridoxal phosphate</keyword>
<dbReference type="EMBL" id="BAAADG010000001">
    <property type="protein sequence ID" value="GAA0212985.1"/>
    <property type="molecule type" value="Genomic_DNA"/>
</dbReference>
<feature type="binding site" evidence="4">
    <location>
        <position position="303"/>
    </location>
    <ligand>
        <name>substrate</name>
    </ligand>
</feature>
<accession>A0ABN0T5I9</accession>
<feature type="modified residue" description="N6-(pyridoxal phosphate)lysine" evidence="4">
    <location>
        <position position="34"/>
    </location>
</feature>